<dbReference type="Pfam" id="PF25683">
    <property type="entry name" value="URGCP_GTPase"/>
    <property type="match status" value="1"/>
</dbReference>
<evidence type="ECO:0000256" key="2">
    <source>
        <dbReference type="ARBA" id="ARBA00023134"/>
    </source>
</evidence>
<proteinExistence type="inferred from homology"/>
<evidence type="ECO:0000256" key="1">
    <source>
        <dbReference type="ARBA" id="ARBA00022741"/>
    </source>
</evidence>
<feature type="domain" description="GB1/RHD3-type G" evidence="5">
    <location>
        <begin position="287"/>
        <end position="317"/>
    </location>
</feature>
<dbReference type="Proteomes" id="UP000681722">
    <property type="component" value="Unassembled WGS sequence"/>
</dbReference>
<dbReference type="PROSITE" id="PS51715">
    <property type="entry name" value="G_GB1_RHD3"/>
    <property type="match status" value="1"/>
</dbReference>
<dbReference type="PANTHER" id="PTHR14819">
    <property type="entry name" value="GTP-BINDING"/>
    <property type="match status" value="1"/>
</dbReference>
<dbReference type="InterPro" id="IPR030386">
    <property type="entry name" value="G_GB1_RHD3_dom"/>
</dbReference>
<evidence type="ECO:0000256" key="3">
    <source>
        <dbReference type="PROSITE-ProRule" id="PRU01052"/>
    </source>
</evidence>
<dbReference type="Proteomes" id="UP000663829">
    <property type="component" value="Unassembled WGS sequence"/>
</dbReference>
<dbReference type="AlphaFoldDB" id="A0A814S2S3"/>
<feature type="region of interest" description="Disordered" evidence="4">
    <location>
        <begin position="820"/>
        <end position="846"/>
    </location>
</feature>
<evidence type="ECO:0000259" key="6">
    <source>
        <dbReference type="PROSITE" id="PS51717"/>
    </source>
</evidence>
<organism evidence="7 9">
    <name type="scientific">Didymodactylos carnosus</name>
    <dbReference type="NCBI Taxonomy" id="1234261"/>
    <lineage>
        <taxon>Eukaryota</taxon>
        <taxon>Metazoa</taxon>
        <taxon>Spiralia</taxon>
        <taxon>Gnathifera</taxon>
        <taxon>Rotifera</taxon>
        <taxon>Eurotatoria</taxon>
        <taxon>Bdelloidea</taxon>
        <taxon>Philodinida</taxon>
        <taxon>Philodinidae</taxon>
        <taxon>Didymodactylos</taxon>
    </lineage>
</organism>
<dbReference type="EMBL" id="CAJOBC010006634">
    <property type="protein sequence ID" value="CAF3905944.1"/>
    <property type="molecule type" value="Genomic_DNA"/>
</dbReference>
<dbReference type="OrthoDB" id="1597724at2759"/>
<keyword evidence="1" id="KW-0547">Nucleotide-binding</keyword>
<dbReference type="InterPro" id="IPR030383">
    <property type="entry name" value="G_VLIG_dom"/>
</dbReference>
<evidence type="ECO:0000313" key="8">
    <source>
        <dbReference type="EMBL" id="CAF3905944.1"/>
    </source>
</evidence>
<dbReference type="InterPro" id="IPR052986">
    <property type="entry name" value="VLIG_GTPase"/>
</dbReference>
<reference evidence="7" key="1">
    <citation type="submission" date="2021-02" db="EMBL/GenBank/DDBJ databases">
        <authorList>
            <person name="Nowell W R."/>
        </authorList>
    </citation>
    <scope>NUCLEOTIDE SEQUENCE</scope>
</reference>
<comment type="caution">
    <text evidence="7">The sequence shown here is derived from an EMBL/GenBank/DDBJ whole genome shotgun (WGS) entry which is preliminary data.</text>
</comment>
<dbReference type="PROSITE" id="PS51717">
    <property type="entry name" value="G_VLIG"/>
    <property type="match status" value="1"/>
</dbReference>
<keyword evidence="9" id="KW-1185">Reference proteome</keyword>
<evidence type="ECO:0000313" key="7">
    <source>
        <dbReference type="EMBL" id="CAF1142324.1"/>
    </source>
</evidence>
<gene>
    <name evidence="7" type="ORF">GPM918_LOCUS20752</name>
    <name evidence="8" type="ORF">SRO942_LOCUS20745</name>
</gene>
<feature type="compositionally biased region" description="Basic and acidic residues" evidence="4">
    <location>
        <begin position="828"/>
        <end position="839"/>
    </location>
</feature>
<keyword evidence="2" id="KW-0342">GTP-binding</keyword>
<dbReference type="InterPro" id="IPR027417">
    <property type="entry name" value="P-loop_NTPase"/>
</dbReference>
<evidence type="ECO:0000256" key="4">
    <source>
        <dbReference type="SAM" id="MobiDB-lite"/>
    </source>
</evidence>
<feature type="domain" description="VLIG-type G" evidence="6">
    <location>
        <begin position="287"/>
        <end position="407"/>
    </location>
</feature>
<dbReference type="SUPFAM" id="SSF52540">
    <property type="entry name" value="P-loop containing nucleoside triphosphate hydrolases"/>
    <property type="match status" value="1"/>
</dbReference>
<evidence type="ECO:0008006" key="10">
    <source>
        <dbReference type="Google" id="ProtNLM"/>
    </source>
</evidence>
<dbReference type="GO" id="GO:0005525">
    <property type="term" value="F:GTP binding"/>
    <property type="evidence" value="ECO:0007669"/>
    <property type="project" value="UniProtKB-KW"/>
</dbReference>
<dbReference type="PANTHER" id="PTHR14819:SF25">
    <property type="entry name" value="CHROMOSOME UNDETERMINED SCAFFOLD_52, WHOLE GENOME SHOTGUN SEQUENCE"/>
    <property type="match status" value="1"/>
</dbReference>
<comment type="similarity">
    <text evidence="3">Belongs to the TRAFAC class dynamin-like GTPase superfamily. GB1/RHD3 GTPase family.</text>
</comment>
<dbReference type="Gene3D" id="3.40.50.300">
    <property type="entry name" value="P-loop containing nucleotide triphosphate hydrolases"/>
    <property type="match status" value="1"/>
</dbReference>
<protein>
    <recommendedName>
        <fullName evidence="10">VLIG-type G domain-containing protein</fullName>
    </recommendedName>
</protein>
<evidence type="ECO:0000313" key="9">
    <source>
        <dbReference type="Proteomes" id="UP000663829"/>
    </source>
</evidence>
<sequence length="1113" mass="129278">MIIFRDLPNQNAEDFLLKIQNFAKQSQSKLSQKLHVCALPNISSTNDRNVKIAVETLRRNILTQIKEEINTFIGKDGVIVNLQKLLKKDYVDYLKTMDDIIQPLKKSLLQKNEHQREQNFPLYLKFRELCKLRQKLKKIDFYGSESESMFEVNSQLFKLENELDPNTKTLSPMKCGYVFDLFIDILKSKNMLMSLDLLASELKSELTNLGGDKLAGDLSIENSFLSLEVLWRNLMVCYQHTTVDTQNLIRKSYYAFVAAGFPFEIIDGDNFYFQQQFLTEILNEFHSQRILIISIIGPQNSGKSTLLNYMFGTLFDVREGRCTRGIYGSLVKINKLNQMTENIFKKYSHDETADIDYIMLIDTEGLLSIEKGDKEYDRRLVLFCLAISHLVIVNMMGDINETLKDMLTLCADSLKQIGVNTTNQPIVHFVLNQKADPNIENHMEAIKKILRDLKENKLAEVIDISLKTFHTLPSAFKKERVSTDTKSSCFIRTEPDFIERTQQLCEKILESAKSSYGRSGDTFSNPPKWLRTAVTIFDTLQKFPDLTYFKDINERRQDDQIRKYIGDLISNRLSATYRENMIKDTCELTENEIRKNFQAQFDVHQNDFDNDLENIFKFTNASERIRERCRQFLKRQVTEICNVWCTAAIQTHDKKQMKRLVRDGSDDLRHLIEDIIKSGKTMTKEKAKQEFENMWEKKITSIESNFKAEERLKQAIKFVYGNYNIFEKESLPSHQVVISQLEFIHELSEKQDLKDVIVSIQNSSADNVSRSREGALEHSRQKSDATAVYTFATLHNFKYLYKERLTNYYTTGTMNQQTSMMQESGVHQPHEQSHQKETSKSNSMKRHVSTVANHLGFAPWSKTSTESSTTTNPISLRFDFIKTVHNRIWTEMTDDPNAKSNILNIPELFCKIIDDTTAIVHGHDTVHRPIEVDLVQKIVGFINTYINEINQELLVFNLLLSKQIKSSIHISILILLTIIYYDEQKNHFRLQLSILDKEKDSLLTYFISMVVPDAECDQIGAENLVNKIRNTIQSNLMRDGQKILLRIIETLQILNRKHIQRLCDGKLLAAASDDEWLFRYIVAPNEIIEEEFKILWKAVEETINQQLAREKSQ</sequence>
<dbReference type="EMBL" id="CAJNOQ010006636">
    <property type="protein sequence ID" value="CAF1142324.1"/>
    <property type="molecule type" value="Genomic_DNA"/>
</dbReference>
<accession>A0A814S2S3</accession>
<name>A0A814S2S3_9BILA</name>
<evidence type="ECO:0000259" key="5">
    <source>
        <dbReference type="PROSITE" id="PS51715"/>
    </source>
</evidence>